<evidence type="ECO:0000313" key="2">
    <source>
        <dbReference type="Proteomes" id="UP000789572"/>
    </source>
</evidence>
<comment type="caution">
    <text evidence="1">The sequence shown here is derived from an EMBL/GenBank/DDBJ whole genome shotgun (WGS) entry which is preliminary data.</text>
</comment>
<gene>
    <name evidence="1" type="ORF">POCULU_LOCUS4709</name>
</gene>
<name>A0A9N9AW99_9GLOM</name>
<organism evidence="1 2">
    <name type="scientific">Paraglomus occultum</name>
    <dbReference type="NCBI Taxonomy" id="144539"/>
    <lineage>
        <taxon>Eukaryota</taxon>
        <taxon>Fungi</taxon>
        <taxon>Fungi incertae sedis</taxon>
        <taxon>Mucoromycota</taxon>
        <taxon>Glomeromycotina</taxon>
        <taxon>Glomeromycetes</taxon>
        <taxon>Paraglomerales</taxon>
        <taxon>Paraglomeraceae</taxon>
        <taxon>Paraglomus</taxon>
    </lineage>
</organism>
<proteinExistence type="predicted"/>
<feature type="non-terminal residue" evidence="1">
    <location>
        <position position="102"/>
    </location>
</feature>
<sequence length="102" mass="11751">MAEIIHNVKIDKLSSLSPFSAGIVETSDPDDPVWKEICKNEKLQKLLGAKIESKWQQPRPLTKMCHKLITNYNTRSNHYLEYITCSKTDDPTLHKARDILDN</sequence>
<keyword evidence="2" id="KW-1185">Reference proteome</keyword>
<accession>A0A9N9AW99</accession>
<dbReference type="AlphaFoldDB" id="A0A9N9AW99"/>
<protein>
    <submittedName>
        <fullName evidence="1">138_t:CDS:1</fullName>
    </submittedName>
</protein>
<reference evidence="1" key="1">
    <citation type="submission" date="2021-06" db="EMBL/GenBank/DDBJ databases">
        <authorList>
            <person name="Kallberg Y."/>
            <person name="Tangrot J."/>
            <person name="Rosling A."/>
        </authorList>
    </citation>
    <scope>NUCLEOTIDE SEQUENCE</scope>
    <source>
        <strain evidence="1">IA702</strain>
    </source>
</reference>
<evidence type="ECO:0000313" key="1">
    <source>
        <dbReference type="EMBL" id="CAG8544640.1"/>
    </source>
</evidence>
<dbReference type="Proteomes" id="UP000789572">
    <property type="component" value="Unassembled WGS sequence"/>
</dbReference>
<dbReference type="EMBL" id="CAJVPJ010000631">
    <property type="protein sequence ID" value="CAG8544640.1"/>
    <property type="molecule type" value="Genomic_DNA"/>
</dbReference>